<accession>A0A662ZE50</accession>
<dbReference type="PRINTS" id="PR00181">
    <property type="entry name" value="MALTOSEBP"/>
</dbReference>
<proteinExistence type="inferred from homology"/>
<dbReference type="EMBL" id="FOXF01000002">
    <property type="protein sequence ID" value="SFP00830.1"/>
    <property type="molecule type" value="Genomic_DNA"/>
</dbReference>
<keyword evidence="3 5" id="KW-0762">Sugar transport</keyword>
<dbReference type="Gene3D" id="3.40.190.10">
    <property type="entry name" value="Periplasmic binding protein-like II"/>
    <property type="match status" value="2"/>
</dbReference>
<dbReference type="InterPro" id="IPR006059">
    <property type="entry name" value="SBP"/>
</dbReference>
<evidence type="ECO:0000256" key="3">
    <source>
        <dbReference type="ARBA" id="ARBA00022597"/>
    </source>
</evidence>
<dbReference type="GO" id="GO:0042956">
    <property type="term" value="P:maltodextrin transmembrane transport"/>
    <property type="evidence" value="ECO:0007669"/>
    <property type="project" value="TreeGrafter"/>
</dbReference>
<evidence type="ECO:0000256" key="5">
    <source>
        <dbReference type="RuleBase" id="RU365005"/>
    </source>
</evidence>
<feature type="chain" id="PRO_5025098177" description="Maltodextrin-binding protein" evidence="5">
    <location>
        <begin position="24"/>
        <end position="394"/>
    </location>
</feature>
<dbReference type="AlphaFoldDB" id="A0A662ZE50"/>
<evidence type="ECO:0000256" key="4">
    <source>
        <dbReference type="ARBA" id="ARBA00022729"/>
    </source>
</evidence>
<dbReference type="GO" id="GO:1901982">
    <property type="term" value="F:maltose binding"/>
    <property type="evidence" value="ECO:0007669"/>
    <property type="project" value="TreeGrafter"/>
</dbReference>
<sequence>MRKILLSAIVTAVAMGFFGSAVAEGIEGTHLTVWVNGDKSYKGIEKVGERFEKDTGIKVIVEHPEQPVIKFLQHAASGNGPDLFMWAHDRFGEWVQVGILTPVEPTPEEFDRFQSVAWEAMKVKDKYYGYPVSIEAIAFMCNKDLVPEAPKTFEELVELDEKLQREGKHAIVWDYNDGYFTYPILSANGGYSFRKNENGEYDVTKTGINSPGAVKGLEYIVNLIRDEHMQTWEEFPKMEKKFIDGNVGCIINGAWGWERYSKLNYSVNPFPTLDGKPGKPFVGVLGMTINKASPNKEAAKKFLLDYLLTDEGLEEMNNDRPLGAVALKSYQAKLEKDPRIATIMYNAEHGDLMPNIPEMNKFWSSLQTALKNATTGRQSAKKALKIAEERVLKK</sequence>
<comment type="subcellular location">
    <subcellularLocation>
        <location evidence="5">Periplasm</location>
    </subcellularLocation>
</comment>
<evidence type="ECO:0000313" key="6">
    <source>
        <dbReference type="EMBL" id="SFP00830.1"/>
    </source>
</evidence>
<evidence type="ECO:0000256" key="1">
    <source>
        <dbReference type="ARBA" id="ARBA00008520"/>
    </source>
</evidence>
<comment type="similarity">
    <text evidence="1 5">Belongs to the bacterial solute-binding protein 1 family.</text>
</comment>
<name>A0A662ZE50_9GAMM</name>
<dbReference type="GO" id="GO:0042597">
    <property type="term" value="C:periplasmic space"/>
    <property type="evidence" value="ECO:0007669"/>
    <property type="project" value="UniProtKB-SubCell"/>
</dbReference>
<keyword evidence="7" id="KW-1185">Reference proteome</keyword>
<dbReference type="GO" id="GO:0015144">
    <property type="term" value="F:carbohydrate transmembrane transporter activity"/>
    <property type="evidence" value="ECO:0007669"/>
    <property type="project" value="InterPro"/>
</dbReference>
<evidence type="ECO:0000256" key="2">
    <source>
        <dbReference type="ARBA" id="ARBA00022448"/>
    </source>
</evidence>
<comment type="function">
    <text evidence="5">Part of the ABC transporter complex MalEFGK involved in maltose/maltodextrin import. Binds maltose and higher maltodextrins.</text>
</comment>
<dbReference type="PANTHER" id="PTHR30061:SF50">
    <property type="entry name" value="MALTOSE_MALTODEXTRIN-BINDING PERIPLASMIC PROTEIN"/>
    <property type="match status" value="1"/>
</dbReference>
<evidence type="ECO:0000313" key="7">
    <source>
        <dbReference type="Proteomes" id="UP000243745"/>
    </source>
</evidence>
<gene>
    <name evidence="6" type="ORF">SAMN02910344_00161</name>
</gene>
<dbReference type="Proteomes" id="UP000243745">
    <property type="component" value="Unassembled WGS sequence"/>
</dbReference>
<protein>
    <recommendedName>
        <fullName evidence="5">Maltodextrin-binding protein</fullName>
    </recommendedName>
</protein>
<dbReference type="GO" id="GO:0055052">
    <property type="term" value="C:ATP-binding cassette (ABC) transporter complex, substrate-binding subunit-containing"/>
    <property type="evidence" value="ECO:0007669"/>
    <property type="project" value="TreeGrafter"/>
</dbReference>
<reference evidence="6 7" key="1">
    <citation type="submission" date="2016-10" db="EMBL/GenBank/DDBJ databases">
        <authorList>
            <person name="Varghese N."/>
            <person name="Submissions S."/>
        </authorList>
    </citation>
    <scope>NUCLEOTIDE SEQUENCE [LARGE SCALE GENOMIC DNA]</scope>
    <source>
        <strain evidence="6 7">DSM 1361</strain>
    </source>
</reference>
<feature type="signal peptide" evidence="5">
    <location>
        <begin position="1"/>
        <end position="23"/>
    </location>
</feature>
<dbReference type="OrthoDB" id="9766758at2"/>
<keyword evidence="2 5" id="KW-0813">Transport</keyword>
<dbReference type="NCBIfam" id="NF007011">
    <property type="entry name" value="PRK09474.1"/>
    <property type="match status" value="1"/>
</dbReference>
<dbReference type="PANTHER" id="PTHR30061">
    <property type="entry name" value="MALTOSE-BINDING PERIPLASMIC PROTEIN"/>
    <property type="match status" value="1"/>
</dbReference>
<dbReference type="Pfam" id="PF01547">
    <property type="entry name" value="SBP_bac_1"/>
    <property type="match status" value="1"/>
</dbReference>
<dbReference type="InterPro" id="IPR006060">
    <property type="entry name" value="Maltose/Cyclodextrin-bd"/>
</dbReference>
<keyword evidence="4 5" id="KW-0732">Signal</keyword>
<dbReference type="RefSeq" id="WP_093140018.1">
    <property type="nucleotide sequence ID" value="NZ_FOXF01000002.1"/>
</dbReference>
<organism evidence="6 7">
    <name type="scientific">Ruminobacter amylophilus</name>
    <dbReference type="NCBI Taxonomy" id="867"/>
    <lineage>
        <taxon>Bacteria</taxon>
        <taxon>Pseudomonadati</taxon>
        <taxon>Pseudomonadota</taxon>
        <taxon>Gammaproteobacteria</taxon>
        <taxon>Aeromonadales</taxon>
        <taxon>Succinivibrionaceae</taxon>
        <taxon>Ruminobacter</taxon>
    </lineage>
</organism>
<keyword evidence="5" id="KW-0574">Periplasm</keyword>
<dbReference type="SUPFAM" id="SSF53850">
    <property type="entry name" value="Periplasmic binding protein-like II"/>
    <property type="match status" value="1"/>
</dbReference>
<dbReference type="GO" id="GO:0015768">
    <property type="term" value="P:maltose transport"/>
    <property type="evidence" value="ECO:0007669"/>
    <property type="project" value="TreeGrafter"/>
</dbReference>